<dbReference type="EMBL" id="LAZR01007496">
    <property type="protein sequence ID" value="KKM84899.1"/>
    <property type="molecule type" value="Genomic_DNA"/>
</dbReference>
<feature type="transmembrane region" description="Helical" evidence="1">
    <location>
        <begin position="148"/>
        <end position="172"/>
    </location>
</feature>
<dbReference type="AlphaFoldDB" id="A0A0F9KRN7"/>
<protein>
    <submittedName>
        <fullName evidence="2">Uncharacterized protein</fullName>
    </submittedName>
</protein>
<keyword evidence="1" id="KW-0472">Membrane</keyword>
<feature type="transmembrane region" description="Helical" evidence="1">
    <location>
        <begin position="77"/>
        <end position="99"/>
    </location>
</feature>
<name>A0A0F9KRN7_9ZZZZ</name>
<sequence>MGRKNKKGSIGMMLIFFIVIAVVLVIGLFIGIGTSVISMFMDEFVPEIESIGSIGAANVTEYAGYALTPLTTFVNSWIWIGGVLYMAALIGLFGFAIGYRATMERWFIGLFLMFAILIIILSIFISNIYQDLYEDNSEFGNNIKSQKILSFLVLQSPLILCIIIFASGIVLFSGVGAEEGV</sequence>
<accession>A0A0F9KRN7</accession>
<keyword evidence="1" id="KW-1133">Transmembrane helix</keyword>
<gene>
    <name evidence="2" type="ORF">LCGC14_1294500</name>
</gene>
<proteinExistence type="predicted"/>
<evidence type="ECO:0000256" key="1">
    <source>
        <dbReference type="SAM" id="Phobius"/>
    </source>
</evidence>
<evidence type="ECO:0000313" key="2">
    <source>
        <dbReference type="EMBL" id="KKM84899.1"/>
    </source>
</evidence>
<keyword evidence="1" id="KW-0812">Transmembrane</keyword>
<comment type="caution">
    <text evidence="2">The sequence shown here is derived from an EMBL/GenBank/DDBJ whole genome shotgun (WGS) entry which is preliminary data.</text>
</comment>
<organism evidence="2">
    <name type="scientific">marine sediment metagenome</name>
    <dbReference type="NCBI Taxonomy" id="412755"/>
    <lineage>
        <taxon>unclassified sequences</taxon>
        <taxon>metagenomes</taxon>
        <taxon>ecological metagenomes</taxon>
    </lineage>
</organism>
<feature type="transmembrane region" description="Helical" evidence="1">
    <location>
        <begin position="106"/>
        <end position="128"/>
    </location>
</feature>
<reference evidence="2" key="1">
    <citation type="journal article" date="2015" name="Nature">
        <title>Complex archaea that bridge the gap between prokaryotes and eukaryotes.</title>
        <authorList>
            <person name="Spang A."/>
            <person name="Saw J.H."/>
            <person name="Jorgensen S.L."/>
            <person name="Zaremba-Niedzwiedzka K."/>
            <person name="Martijn J."/>
            <person name="Lind A.E."/>
            <person name="van Eijk R."/>
            <person name="Schleper C."/>
            <person name="Guy L."/>
            <person name="Ettema T.J."/>
        </authorList>
    </citation>
    <scope>NUCLEOTIDE SEQUENCE</scope>
</reference>
<feature type="transmembrane region" description="Helical" evidence="1">
    <location>
        <begin position="12"/>
        <end position="37"/>
    </location>
</feature>